<evidence type="ECO:0000313" key="1">
    <source>
        <dbReference type="EMBL" id="WIM93009.1"/>
    </source>
</evidence>
<accession>A0ABY8W584</accession>
<dbReference type="Proteomes" id="UP001240150">
    <property type="component" value="Chromosome"/>
</dbReference>
<proteinExistence type="predicted"/>
<gene>
    <name evidence="1" type="ORF">ACTOB_004974</name>
</gene>
<dbReference type="RefSeq" id="WP_284914217.1">
    <property type="nucleotide sequence ID" value="NZ_CP126980.1"/>
</dbReference>
<sequence>MDDAGIERFDDVRVRRSWERPGRRLRPRLTLDVDAEVAVAVAAGDGRTLPAAGNATPARGGGWAARLWDPMTGRPVGEQIRVWSLAATPAGRDRVLLAMGTVLALAATGSRLAVGCAEGLAVLEIGEVAA</sequence>
<dbReference type="EMBL" id="CP126980">
    <property type="protein sequence ID" value="WIM93009.1"/>
    <property type="molecule type" value="Genomic_DNA"/>
</dbReference>
<protein>
    <submittedName>
        <fullName evidence="1">Uncharacterized protein</fullName>
    </submittedName>
</protein>
<reference evidence="1 2" key="1">
    <citation type="submission" date="2023-06" db="EMBL/GenBank/DDBJ databases">
        <authorList>
            <person name="Yushchuk O."/>
            <person name="Binda E."/>
            <person name="Ruckert-Reed C."/>
            <person name="Fedorenko V."/>
            <person name="Kalinowski J."/>
            <person name="Marinelli F."/>
        </authorList>
    </citation>
    <scope>NUCLEOTIDE SEQUENCE [LARGE SCALE GENOMIC DNA]</scope>
    <source>
        <strain evidence="1 2">NRRL 3884</strain>
    </source>
</reference>
<organism evidence="1 2">
    <name type="scientific">Actinoplanes oblitus</name>
    <dbReference type="NCBI Taxonomy" id="3040509"/>
    <lineage>
        <taxon>Bacteria</taxon>
        <taxon>Bacillati</taxon>
        <taxon>Actinomycetota</taxon>
        <taxon>Actinomycetes</taxon>
        <taxon>Micromonosporales</taxon>
        <taxon>Micromonosporaceae</taxon>
        <taxon>Actinoplanes</taxon>
    </lineage>
</organism>
<name>A0ABY8W584_9ACTN</name>
<keyword evidence="2" id="KW-1185">Reference proteome</keyword>
<evidence type="ECO:0000313" key="2">
    <source>
        <dbReference type="Proteomes" id="UP001240150"/>
    </source>
</evidence>